<gene>
    <name evidence="1" type="ORF">UJA718_LOCUS40686</name>
</gene>
<name>A0A821NJV5_9BILA</name>
<keyword evidence="2" id="KW-1185">Reference proteome</keyword>
<proteinExistence type="predicted"/>
<dbReference type="Proteomes" id="UP000663873">
    <property type="component" value="Unassembled WGS sequence"/>
</dbReference>
<protein>
    <submittedName>
        <fullName evidence="1">Uncharacterized protein</fullName>
    </submittedName>
</protein>
<evidence type="ECO:0000313" key="1">
    <source>
        <dbReference type="EMBL" id="CAF4787704.1"/>
    </source>
</evidence>
<sequence>SAASHSAQYLREFVKKVLAECKPVLGTTKFAVTGNEAKMLAAFRE</sequence>
<accession>A0A821NJV5</accession>
<dbReference type="AlphaFoldDB" id="A0A821NJV5"/>
<reference evidence="1" key="1">
    <citation type="submission" date="2021-02" db="EMBL/GenBank/DDBJ databases">
        <authorList>
            <person name="Nowell W R."/>
        </authorList>
    </citation>
    <scope>NUCLEOTIDE SEQUENCE</scope>
</reference>
<comment type="caution">
    <text evidence="1">The sequence shown here is derived from an EMBL/GenBank/DDBJ whole genome shotgun (WGS) entry which is preliminary data.</text>
</comment>
<dbReference type="EMBL" id="CAJOBP010045713">
    <property type="protein sequence ID" value="CAF4787704.1"/>
    <property type="molecule type" value="Genomic_DNA"/>
</dbReference>
<feature type="non-terminal residue" evidence="1">
    <location>
        <position position="1"/>
    </location>
</feature>
<organism evidence="1 2">
    <name type="scientific">Rotaria socialis</name>
    <dbReference type="NCBI Taxonomy" id="392032"/>
    <lineage>
        <taxon>Eukaryota</taxon>
        <taxon>Metazoa</taxon>
        <taxon>Spiralia</taxon>
        <taxon>Gnathifera</taxon>
        <taxon>Rotifera</taxon>
        <taxon>Eurotatoria</taxon>
        <taxon>Bdelloidea</taxon>
        <taxon>Philodinida</taxon>
        <taxon>Philodinidae</taxon>
        <taxon>Rotaria</taxon>
    </lineage>
</organism>
<evidence type="ECO:0000313" key="2">
    <source>
        <dbReference type="Proteomes" id="UP000663873"/>
    </source>
</evidence>